<evidence type="ECO:0000256" key="4">
    <source>
        <dbReference type="ARBA" id="ARBA00022982"/>
    </source>
</evidence>
<dbReference type="GO" id="GO:0005506">
    <property type="term" value="F:iron ion binding"/>
    <property type="evidence" value="ECO:0007669"/>
    <property type="project" value="InterPro"/>
</dbReference>
<name>A0A975D9Z2_9GAMM</name>
<dbReference type="EMBL" id="CP072110">
    <property type="protein sequence ID" value="QTH63262.1"/>
    <property type="molecule type" value="Genomic_DNA"/>
</dbReference>
<dbReference type="AlphaFoldDB" id="A0A975D9Z2"/>
<organism evidence="9 10">
    <name type="scientific">Psychrosphaera ytuae</name>
    <dbReference type="NCBI Taxonomy" id="2820710"/>
    <lineage>
        <taxon>Bacteria</taxon>
        <taxon>Pseudomonadati</taxon>
        <taxon>Pseudomonadota</taxon>
        <taxon>Gammaproteobacteria</taxon>
        <taxon>Alteromonadales</taxon>
        <taxon>Pseudoalteromonadaceae</taxon>
        <taxon>Psychrosphaera</taxon>
    </lineage>
</organism>
<dbReference type="Gene3D" id="1.10.760.10">
    <property type="entry name" value="Cytochrome c-like domain"/>
    <property type="match status" value="1"/>
</dbReference>
<dbReference type="SUPFAM" id="SSF46626">
    <property type="entry name" value="Cytochrome c"/>
    <property type="match status" value="1"/>
</dbReference>
<evidence type="ECO:0000256" key="3">
    <source>
        <dbReference type="ARBA" id="ARBA00022723"/>
    </source>
</evidence>
<evidence type="ECO:0000313" key="10">
    <source>
        <dbReference type="Proteomes" id="UP000682739"/>
    </source>
</evidence>
<protein>
    <submittedName>
        <fullName evidence="9">Cytochrome c5 family protein</fullName>
    </submittedName>
</protein>
<feature type="signal peptide" evidence="7">
    <location>
        <begin position="1"/>
        <end position="19"/>
    </location>
</feature>
<dbReference type="Proteomes" id="UP000682739">
    <property type="component" value="Chromosome"/>
</dbReference>
<dbReference type="InterPro" id="IPR009056">
    <property type="entry name" value="Cyt_c-like_dom"/>
</dbReference>
<gene>
    <name evidence="9" type="ORF">J1N51_11020</name>
</gene>
<accession>A0A975D9Z2</accession>
<evidence type="ECO:0000256" key="2">
    <source>
        <dbReference type="ARBA" id="ARBA00022617"/>
    </source>
</evidence>
<evidence type="ECO:0000256" key="6">
    <source>
        <dbReference type="PROSITE-ProRule" id="PRU00433"/>
    </source>
</evidence>
<evidence type="ECO:0000256" key="5">
    <source>
        <dbReference type="ARBA" id="ARBA00023004"/>
    </source>
</evidence>
<keyword evidence="7" id="KW-0732">Signal</keyword>
<reference evidence="9" key="1">
    <citation type="submission" date="2021-03" db="EMBL/GenBank/DDBJ databases">
        <title>Description of Psychrosphaera ytuae sp. nov. isolated from deep sea sediment of South China Sea.</title>
        <authorList>
            <person name="Zhang J."/>
            <person name="Xu X.-D."/>
        </authorList>
    </citation>
    <scope>NUCLEOTIDE SEQUENCE</scope>
    <source>
        <strain evidence="9">MTZ26</strain>
    </source>
</reference>
<dbReference type="PRINTS" id="PR00607">
    <property type="entry name" value="CYTCHROMECIE"/>
</dbReference>
<dbReference type="InterPro" id="IPR036909">
    <property type="entry name" value="Cyt_c-like_dom_sf"/>
</dbReference>
<dbReference type="GO" id="GO:0009055">
    <property type="term" value="F:electron transfer activity"/>
    <property type="evidence" value="ECO:0007669"/>
    <property type="project" value="InterPro"/>
</dbReference>
<evidence type="ECO:0000256" key="7">
    <source>
        <dbReference type="SAM" id="SignalP"/>
    </source>
</evidence>
<dbReference type="Pfam" id="PF13442">
    <property type="entry name" value="Cytochrome_CBB3"/>
    <property type="match status" value="1"/>
</dbReference>
<dbReference type="GO" id="GO:0020037">
    <property type="term" value="F:heme binding"/>
    <property type="evidence" value="ECO:0007669"/>
    <property type="project" value="InterPro"/>
</dbReference>
<evidence type="ECO:0000256" key="1">
    <source>
        <dbReference type="ARBA" id="ARBA00022448"/>
    </source>
</evidence>
<keyword evidence="3 6" id="KW-0479">Metal-binding</keyword>
<evidence type="ECO:0000313" key="9">
    <source>
        <dbReference type="EMBL" id="QTH63262.1"/>
    </source>
</evidence>
<dbReference type="InterPro" id="IPR002323">
    <property type="entry name" value="Cyt_CIE"/>
</dbReference>
<keyword evidence="10" id="KW-1185">Reference proteome</keyword>
<evidence type="ECO:0000259" key="8">
    <source>
        <dbReference type="PROSITE" id="PS51007"/>
    </source>
</evidence>
<dbReference type="KEGG" id="psym:J1N51_11020"/>
<feature type="domain" description="Cytochrome c" evidence="8">
    <location>
        <begin position="50"/>
        <end position="130"/>
    </location>
</feature>
<proteinExistence type="predicted"/>
<feature type="chain" id="PRO_5037586033" evidence="7">
    <location>
        <begin position="20"/>
        <end position="131"/>
    </location>
</feature>
<dbReference type="PANTHER" id="PTHR40942:SF4">
    <property type="entry name" value="CYTOCHROME C5"/>
    <property type="match status" value="1"/>
</dbReference>
<dbReference type="PANTHER" id="PTHR40942">
    <property type="match status" value="1"/>
</dbReference>
<keyword evidence="4" id="KW-0249">Electron transport</keyword>
<keyword evidence="5 6" id="KW-0408">Iron</keyword>
<dbReference type="PROSITE" id="PS51007">
    <property type="entry name" value="CYTC"/>
    <property type="match status" value="1"/>
</dbReference>
<keyword evidence="1" id="KW-0813">Transport</keyword>
<keyword evidence="2 6" id="KW-0349">Heme</keyword>
<sequence length="131" mass="13524">MIRMLLTMMTVFAVMTAHADDKEKSDVEKRIAPVGQVYIAGAEPVAAAPTGPRSGEQVYQSACAACHGAGIMGAPKFGDAGAWAARVDKGMDVLAKNAIGGFNAMPAKGGCVACSDDEIKLAIEYMVDGSK</sequence>